<sequence>MRAGDTGRAGPREWLGVAVLALPTMLLSLDLSVLYLALPHLSADLGATSTQQLWITDSYVFMTAGFLVTMGAVGDAIGRRRLLLIGAPAFGVASVLAAYAPTAELLILARGLLGIAGAMLLPSTLSLLRSMFGEPKQLGIAVAAWTTAYMAGVTLGPVIGGLMLQRFWWGSVFLLGVPVMALLLAVGPWLLPEHRKPGPAVVDLPSVGLSLGAVLSLVFGLKEVANAGWAPLPAAALAVGLALGAVFVGRQRRLLTPLIDLRLLRIPAIGATLLIALLVAATQNGTVLVLTQFLQLVEGLSPLRAGLWLAIPSLALIVTINATPHLAHRVRPGRLLATGLVVAAGGALVLASVPGVGRTGLLLAGAVVLFAGIGVPGALFNQLVLGAAPSERAGSAASMASTSGELGIALGIATFGSLATITYRGRLHLPPDTPSAAAGTARESIVDAVATARELPVVLGAEVLDAAHAAFLATLRTVTIANAGVFLAVAVVAAVTLREVRPTGERPSE</sequence>
<feature type="transmembrane region" description="Helical" evidence="7">
    <location>
        <begin position="107"/>
        <end position="128"/>
    </location>
</feature>
<feature type="transmembrane region" description="Helical" evidence="7">
    <location>
        <begin position="478"/>
        <end position="497"/>
    </location>
</feature>
<feature type="transmembrane region" description="Helical" evidence="7">
    <location>
        <begin position="305"/>
        <end position="323"/>
    </location>
</feature>
<dbReference type="PANTHER" id="PTHR42718">
    <property type="entry name" value="MAJOR FACILITATOR SUPERFAMILY MULTIDRUG TRANSPORTER MFSC"/>
    <property type="match status" value="1"/>
</dbReference>
<dbReference type="EMBL" id="CP036402">
    <property type="protein sequence ID" value="QBI21992.1"/>
    <property type="molecule type" value="Genomic_DNA"/>
</dbReference>
<keyword evidence="10" id="KW-1185">Reference proteome</keyword>
<evidence type="ECO:0000256" key="3">
    <source>
        <dbReference type="ARBA" id="ARBA00022475"/>
    </source>
</evidence>
<dbReference type="GO" id="GO:0005886">
    <property type="term" value="C:plasma membrane"/>
    <property type="evidence" value="ECO:0007669"/>
    <property type="project" value="UniProtKB-SubCell"/>
</dbReference>
<feature type="transmembrane region" description="Helical" evidence="7">
    <location>
        <begin position="269"/>
        <end position="293"/>
    </location>
</feature>
<reference evidence="9 10" key="1">
    <citation type="submission" date="2019-01" db="EMBL/GenBank/DDBJ databases">
        <title>Egibacter rhizosphaerae EGI 80759T.</title>
        <authorList>
            <person name="Chen D.-D."/>
            <person name="Tian Y."/>
            <person name="Jiao J.-Y."/>
            <person name="Zhang X.-T."/>
            <person name="Zhang Y.-G."/>
            <person name="Zhang Y."/>
            <person name="Xiao M."/>
            <person name="Shu W.-S."/>
            <person name="Li W.-J."/>
        </authorList>
    </citation>
    <scope>NUCLEOTIDE SEQUENCE [LARGE SCALE GENOMIC DNA]</scope>
    <source>
        <strain evidence="9 10">EGI 80759</strain>
    </source>
</reference>
<protein>
    <submittedName>
        <fullName evidence="9">MFS transporter</fullName>
    </submittedName>
</protein>
<evidence type="ECO:0000256" key="1">
    <source>
        <dbReference type="ARBA" id="ARBA00004651"/>
    </source>
</evidence>
<dbReference type="OrthoDB" id="4172724at2"/>
<evidence type="ECO:0000313" key="10">
    <source>
        <dbReference type="Proteomes" id="UP000291469"/>
    </source>
</evidence>
<keyword evidence="6 7" id="KW-0472">Membrane</keyword>
<keyword evidence="2" id="KW-0813">Transport</keyword>
<feature type="transmembrane region" description="Helical" evidence="7">
    <location>
        <begin position="200"/>
        <end position="221"/>
    </location>
</feature>
<accession>A0A411YLB8</accession>
<feature type="transmembrane region" description="Helical" evidence="7">
    <location>
        <begin position="362"/>
        <end position="385"/>
    </location>
</feature>
<feature type="transmembrane region" description="Helical" evidence="7">
    <location>
        <begin position="82"/>
        <end position="101"/>
    </location>
</feature>
<dbReference type="CDD" id="cd17321">
    <property type="entry name" value="MFS_MMR_MDR_like"/>
    <property type="match status" value="1"/>
</dbReference>
<feature type="transmembrane region" description="Helical" evidence="7">
    <location>
        <begin position="140"/>
        <end position="162"/>
    </location>
</feature>
<feature type="transmembrane region" description="Helical" evidence="7">
    <location>
        <begin position="168"/>
        <end position="191"/>
    </location>
</feature>
<dbReference type="Proteomes" id="UP000291469">
    <property type="component" value="Chromosome"/>
</dbReference>
<dbReference type="Gene3D" id="1.20.1720.10">
    <property type="entry name" value="Multidrug resistance protein D"/>
    <property type="match status" value="1"/>
</dbReference>
<proteinExistence type="predicted"/>
<keyword evidence="4 7" id="KW-0812">Transmembrane</keyword>
<dbReference type="PROSITE" id="PS50850">
    <property type="entry name" value="MFS"/>
    <property type="match status" value="1"/>
</dbReference>
<gene>
    <name evidence="9" type="ORF">ER308_10230</name>
</gene>
<dbReference type="Pfam" id="PF07690">
    <property type="entry name" value="MFS_1"/>
    <property type="match status" value="1"/>
</dbReference>
<evidence type="ECO:0000256" key="6">
    <source>
        <dbReference type="ARBA" id="ARBA00023136"/>
    </source>
</evidence>
<keyword evidence="5 7" id="KW-1133">Transmembrane helix</keyword>
<feature type="transmembrane region" description="Helical" evidence="7">
    <location>
        <begin position="406"/>
        <end position="425"/>
    </location>
</feature>
<feature type="transmembrane region" description="Helical" evidence="7">
    <location>
        <begin position="227"/>
        <end position="248"/>
    </location>
</feature>
<dbReference type="InterPro" id="IPR011701">
    <property type="entry name" value="MFS"/>
</dbReference>
<dbReference type="PANTHER" id="PTHR42718:SF47">
    <property type="entry name" value="METHYL VIOLOGEN RESISTANCE PROTEIN SMVA"/>
    <property type="match status" value="1"/>
</dbReference>
<dbReference type="GO" id="GO:0022857">
    <property type="term" value="F:transmembrane transporter activity"/>
    <property type="evidence" value="ECO:0007669"/>
    <property type="project" value="InterPro"/>
</dbReference>
<evidence type="ECO:0000256" key="5">
    <source>
        <dbReference type="ARBA" id="ARBA00022989"/>
    </source>
</evidence>
<evidence type="ECO:0000256" key="7">
    <source>
        <dbReference type="SAM" id="Phobius"/>
    </source>
</evidence>
<evidence type="ECO:0000256" key="4">
    <source>
        <dbReference type="ARBA" id="ARBA00022692"/>
    </source>
</evidence>
<feature type="transmembrane region" description="Helical" evidence="7">
    <location>
        <begin position="58"/>
        <end position="77"/>
    </location>
</feature>
<feature type="transmembrane region" description="Helical" evidence="7">
    <location>
        <begin position="14"/>
        <end position="38"/>
    </location>
</feature>
<name>A0A411YLB8_9ACTN</name>
<comment type="subcellular location">
    <subcellularLocation>
        <location evidence="1">Cell membrane</location>
        <topology evidence="1">Multi-pass membrane protein</topology>
    </subcellularLocation>
</comment>
<keyword evidence="3" id="KW-1003">Cell membrane</keyword>
<evidence type="ECO:0000259" key="8">
    <source>
        <dbReference type="PROSITE" id="PS50850"/>
    </source>
</evidence>
<feature type="domain" description="Major facilitator superfamily (MFS) profile" evidence="8">
    <location>
        <begin position="16"/>
        <end position="501"/>
    </location>
</feature>
<evidence type="ECO:0000313" key="9">
    <source>
        <dbReference type="EMBL" id="QBI21992.1"/>
    </source>
</evidence>
<dbReference type="SUPFAM" id="SSF103473">
    <property type="entry name" value="MFS general substrate transporter"/>
    <property type="match status" value="1"/>
</dbReference>
<evidence type="ECO:0000256" key="2">
    <source>
        <dbReference type="ARBA" id="ARBA00022448"/>
    </source>
</evidence>
<dbReference type="Gene3D" id="1.20.1250.20">
    <property type="entry name" value="MFS general substrate transporter like domains"/>
    <property type="match status" value="1"/>
</dbReference>
<dbReference type="InterPro" id="IPR036259">
    <property type="entry name" value="MFS_trans_sf"/>
</dbReference>
<dbReference type="AlphaFoldDB" id="A0A411YLB8"/>
<organism evidence="9 10">
    <name type="scientific">Egibacter rhizosphaerae</name>
    <dbReference type="NCBI Taxonomy" id="1670831"/>
    <lineage>
        <taxon>Bacteria</taxon>
        <taxon>Bacillati</taxon>
        <taxon>Actinomycetota</taxon>
        <taxon>Nitriliruptoria</taxon>
        <taxon>Egibacterales</taxon>
        <taxon>Egibacteraceae</taxon>
        <taxon>Egibacter</taxon>
    </lineage>
</organism>
<dbReference type="KEGG" id="erz:ER308_10230"/>
<feature type="transmembrane region" description="Helical" evidence="7">
    <location>
        <begin position="335"/>
        <end position="356"/>
    </location>
</feature>
<dbReference type="InterPro" id="IPR020846">
    <property type="entry name" value="MFS_dom"/>
</dbReference>